<gene>
    <name evidence="1" type="ORF">G5S52_17440</name>
</gene>
<dbReference type="EMBL" id="JAALDL010000014">
    <property type="protein sequence ID" value="NGN99366.1"/>
    <property type="molecule type" value="Genomic_DNA"/>
</dbReference>
<dbReference type="AlphaFoldDB" id="A0A6M1RGH9"/>
<comment type="caution">
    <text evidence="1">The sequence shown here is derived from an EMBL/GenBank/DDBJ whole genome shotgun (WGS) entry which is preliminary data.</text>
</comment>
<protein>
    <submittedName>
        <fullName evidence="1">Uncharacterized protein</fullName>
    </submittedName>
</protein>
<dbReference type="RefSeq" id="WP_165016753.1">
    <property type="nucleotide sequence ID" value="NZ_JAALDL010000014.1"/>
</dbReference>
<sequence length="119" mass="14168">MKFSRIYKETRLIWKRSIDISDGELFEDDSGMFPSLSSAWNEAEEQTQNWSEWHQLMVWCVFCGYHKLARVAFENGKTSISFDDIDKNYVQSRYKENLFSNDAGYGRQMRRAYINDLKP</sequence>
<organism evidence="1 2">
    <name type="scientific">Grimontia sedimenti</name>
    <dbReference type="NCBI Taxonomy" id="2711294"/>
    <lineage>
        <taxon>Bacteria</taxon>
        <taxon>Pseudomonadati</taxon>
        <taxon>Pseudomonadota</taxon>
        <taxon>Gammaproteobacteria</taxon>
        <taxon>Vibrionales</taxon>
        <taxon>Vibrionaceae</taxon>
        <taxon>Grimontia</taxon>
    </lineage>
</organism>
<reference evidence="1 2" key="1">
    <citation type="submission" date="2020-02" db="EMBL/GenBank/DDBJ databases">
        <title>The draft genome of Grimontia sedimenta sp. nov., isolated from benthic sediments near coral reefs south of Kuwait.</title>
        <authorList>
            <person name="Mahmoud H.M."/>
            <person name="Jose L."/>
            <person name="Eapen S."/>
        </authorList>
    </citation>
    <scope>NUCLEOTIDE SEQUENCE [LARGE SCALE GENOMIC DNA]</scope>
    <source>
        <strain evidence="1 2">S25</strain>
    </source>
</reference>
<accession>A0A6M1RGH9</accession>
<evidence type="ECO:0000313" key="2">
    <source>
        <dbReference type="Proteomes" id="UP000473008"/>
    </source>
</evidence>
<proteinExistence type="predicted"/>
<dbReference type="Proteomes" id="UP000473008">
    <property type="component" value="Unassembled WGS sequence"/>
</dbReference>
<evidence type="ECO:0000313" key="1">
    <source>
        <dbReference type="EMBL" id="NGN99366.1"/>
    </source>
</evidence>
<keyword evidence="2" id="KW-1185">Reference proteome</keyword>
<name>A0A6M1RGH9_9GAMM</name>